<dbReference type="AlphaFoldDB" id="A0A379C919"/>
<dbReference type="InterPro" id="IPR016476">
    <property type="entry name" value="SH3_dom_pro"/>
</dbReference>
<dbReference type="InterPro" id="IPR003646">
    <property type="entry name" value="SH3-like_bac-type"/>
</dbReference>
<dbReference type="GO" id="GO:0016020">
    <property type="term" value="C:membrane"/>
    <property type="evidence" value="ECO:0007669"/>
    <property type="project" value="UniProtKB-SubCell"/>
</dbReference>
<evidence type="ECO:0000256" key="5">
    <source>
        <dbReference type="ARBA" id="ARBA00023136"/>
    </source>
</evidence>
<feature type="domain" description="SH3b" evidence="9">
    <location>
        <begin position="25"/>
        <end position="89"/>
    </location>
</feature>
<dbReference type="PROSITE" id="PS51781">
    <property type="entry name" value="SH3B"/>
    <property type="match status" value="1"/>
</dbReference>
<dbReference type="OrthoDB" id="9790951at2"/>
<feature type="transmembrane region" description="Helical" evidence="7">
    <location>
        <begin position="173"/>
        <end position="195"/>
    </location>
</feature>
<feature type="signal peptide" evidence="8">
    <location>
        <begin position="1"/>
        <end position="24"/>
    </location>
</feature>
<evidence type="ECO:0000313" key="11">
    <source>
        <dbReference type="Proteomes" id="UP000255417"/>
    </source>
</evidence>
<evidence type="ECO:0000256" key="1">
    <source>
        <dbReference type="ARBA" id="ARBA00004167"/>
    </source>
</evidence>
<reference evidence="10 11" key="1">
    <citation type="submission" date="2018-06" db="EMBL/GenBank/DDBJ databases">
        <authorList>
            <consortium name="Pathogen Informatics"/>
            <person name="Doyle S."/>
        </authorList>
    </citation>
    <scope>NUCLEOTIDE SEQUENCE [LARGE SCALE GENOMIC DNA]</scope>
    <source>
        <strain evidence="10 11">NCTC12872</strain>
    </source>
</reference>
<dbReference type="NCBIfam" id="TIGR04211">
    <property type="entry name" value="SH3_and_anchor"/>
    <property type="match status" value="1"/>
</dbReference>
<keyword evidence="2 7" id="KW-0812">Transmembrane</keyword>
<dbReference type="SMART" id="SM00287">
    <property type="entry name" value="SH3b"/>
    <property type="match status" value="1"/>
</dbReference>
<dbReference type="RefSeq" id="WP_115315144.1">
    <property type="nucleotide sequence ID" value="NZ_LWIF01000001.1"/>
</dbReference>
<comment type="subcellular location">
    <subcellularLocation>
        <location evidence="1">Membrane</location>
        <topology evidence="1">Single-pass membrane protein</topology>
    </subcellularLocation>
</comment>
<evidence type="ECO:0000256" key="2">
    <source>
        <dbReference type="ARBA" id="ARBA00022692"/>
    </source>
</evidence>
<protein>
    <submittedName>
        <fullName evidence="10">SH3 domain-containing protein</fullName>
    </submittedName>
</protein>
<evidence type="ECO:0000256" key="4">
    <source>
        <dbReference type="ARBA" id="ARBA00022989"/>
    </source>
</evidence>
<feature type="coiled-coil region" evidence="6">
    <location>
        <begin position="95"/>
        <end position="161"/>
    </location>
</feature>
<evidence type="ECO:0000256" key="3">
    <source>
        <dbReference type="ARBA" id="ARBA00022729"/>
    </source>
</evidence>
<keyword evidence="3 8" id="KW-0732">Signal</keyword>
<proteinExistence type="predicted"/>
<keyword evidence="4 7" id="KW-1133">Transmembrane helix</keyword>
<dbReference type="Proteomes" id="UP000255417">
    <property type="component" value="Unassembled WGS sequence"/>
</dbReference>
<keyword evidence="11" id="KW-1185">Reference proteome</keyword>
<sequence>MIKQLTKCTAILLMVASLPMSLQASESRYVTDELNEYVRRGAGDNYRIAGTVKAGEKVTVLEKRGKYSLIQDSRNRQVWILNNKLTNEPSAKSRIPTLEKQVEELSLKLNKIDDDWNQRTKEIRRRLGQAEQQSSDLLDINAQLKREVSVLKNKNKELEIMQDVEQREIMIKWFMYGGIVLGVGLLLGLIIPFILPKRRRNNGWV</sequence>
<evidence type="ECO:0000256" key="6">
    <source>
        <dbReference type="SAM" id="Coils"/>
    </source>
</evidence>
<evidence type="ECO:0000259" key="9">
    <source>
        <dbReference type="PROSITE" id="PS51781"/>
    </source>
</evidence>
<name>A0A379C919_9PAST</name>
<accession>A0A379C919</accession>
<feature type="chain" id="PRO_5016920443" evidence="8">
    <location>
        <begin position="25"/>
        <end position="205"/>
    </location>
</feature>
<dbReference type="Pfam" id="PF08239">
    <property type="entry name" value="SH3_3"/>
    <property type="match status" value="1"/>
</dbReference>
<keyword evidence="6" id="KW-0175">Coiled coil</keyword>
<dbReference type="Gene3D" id="2.30.30.40">
    <property type="entry name" value="SH3 Domains"/>
    <property type="match status" value="1"/>
</dbReference>
<evidence type="ECO:0000256" key="7">
    <source>
        <dbReference type="SAM" id="Phobius"/>
    </source>
</evidence>
<evidence type="ECO:0000313" key="10">
    <source>
        <dbReference type="EMBL" id="SUB58628.1"/>
    </source>
</evidence>
<evidence type="ECO:0000256" key="8">
    <source>
        <dbReference type="SAM" id="SignalP"/>
    </source>
</evidence>
<gene>
    <name evidence="10" type="ORF">NCTC12872_00592</name>
</gene>
<keyword evidence="5 7" id="KW-0472">Membrane</keyword>
<dbReference type="EMBL" id="UGTA01000001">
    <property type="protein sequence ID" value="SUB58628.1"/>
    <property type="molecule type" value="Genomic_DNA"/>
</dbReference>
<organism evidence="10 11">
    <name type="scientific">Phocoenobacter uteri</name>
    <dbReference type="NCBI Taxonomy" id="146806"/>
    <lineage>
        <taxon>Bacteria</taxon>
        <taxon>Pseudomonadati</taxon>
        <taxon>Pseudomonadota</taxon>
        <taxon>Gammaproteobacteria</taxon>
        <taxon>Pasteurellales</taxon>
        <taxon>Pasteurellaceae</taxon>
        <taxon>Phocoenobacter</taxon>
    </lineage>
</organism>
<dbReference type="PIRSF" id="PIRSF006158">
    <property type="entry name" value="UCP006158_SH3"/>
    <property type="match status" value="1"/>
</dbReference>